<proteinExistence type="predicted"/>
<comment type="caution">
    <text evidence="1">The sequence shown here is derived from an EMBL/GenBank/DDBJ whole genome shotgun (WGS) entry which is preliminary data.</text>
</comment>
<dbReference type="AlphaFoldDB" id="A0A2G1MCV0"/>
<organism evidence="1 2">
    <name type="scientific">Limimaricola cinnabarinus</name>
    <dbReference type="NCBI Taxonomy" id="1125964"/>
    <lineage>
        <taxon>Bacteria</taxon>
        <taxon>Pseudomonadati</taxon>
        <taxon>Pseudomonadota</taxon>
        <taxon>Alphaproteobacteria</taxon>
        <taxon>Rhodobacterales</taxon>
        <taxon>Paracoccaceae</taxon>
        <taxon>Limimaricola</taxon>
    </lineage>
</organism>
<gene>
    <name evidence="1" type="ORF">CJ301_15940</name>
</gene>
<dbReference type="EMBL" id="NQWH01000034">
    <property type="protein sequence ID" value="PHP26538.1"/>
    <property type="molecule type" value="Genomic_DNA"/>
</dbReference>
<evidence type="ECO:0000313" key="2">
    <source>
        <dbReference type="Proteomes" id="UP000221860"/>
    </source>
</evidence>
<dbReference type="CDD" id="cd18809">
    <property type="entry name" value="SF1_C_RecD"/>
    <property type="match status" value="1"/>
</dbReference>
<evidence type="ECO:0008006" key="3">
    <source>
        <dbReference type="Google" id="ProtNLM"/>
    </source>
</evidence>
<reference evidence="1 2" key="1">
    <citation type="submission" date="2017-08" db="EMBL/GenBank/DDBJ databases">
        <title>Draft Genome Sequence of Loktanella cinnabarina Strain XM1, Isolated from Coastal Surface Water.</title>
        <authorList>
            <person name="Ma R."/>
            <person name="Wang J."/>
            <person name="Wang Q."/>
            <person name="Ma Z."/>
            <person name="Li J."/>
            <person name="Chen L."/>
        </authorList>
    </citation>
    <scope>NUCLEOTIDE SEQUENCE [LARGE SCALE GENOMIC DNA]</scope>
    <source>
        <strain evidence="1 2">XM1</strain>
    </source>
</reference>
<name>A0A2G1MCV0_9RHOB</name>
<sequence length="153" mass="16628">MCRYANGSLGTVIQLPQPGCGGALVLFSGSQHRTRVYPATWTERRHAWSQKTGRVEPIVAGRVSALLLLLHGYAATIHKAQGMSLDDVRIDLTSRVFEVGQTYVALGRARSLDGLSLASPLRPEDIQVDRAALSYVRGRPAILDEILRAPLPA</sequence>
<accession>A0A2G1MCV0</accession>
<dbReference type="Proteomes" id="UP000221860">
    <property type="component" value="Unassembled WGS sequence"/>
</dbReference>
<keyword evidence="2" id="KW-1185">Reference proteome</keyword>
<protein>
    <recommendedName>
        <fullName evidence="3">UvrD-like helicase C-terminal domain-containing protein</fullName>
    </recommendedName>
</protein>
<dbReference type="OrthoDB" id="1826980at2"/>
<dbReference type="InterPro" id="IPR027417">
    <property type="entry name" value="P-loop_NTPase"/>
</dbReference>
<evidence type="ECO:0000313" key="1">
    <source>
        <dbReference type="EMBL" id="PHP26538.1"/>
    </source>
</evidence>
<dbReference type="Gene3D" id="3.40.50.300">
    <property type="entry name" value="P-loop containing nucleotide triphosphate hydrolases"/>
    <property type="match status" value="1"/>
</dbReference>
<dbReference type="SUPFAM" id="SSF52540">
    <property type="entry name" value="P-loop containing nucleoside triphosphate hydrolases"/>
    <property type="match status" value="1"/>
</dbReference>